<dbReference type="RefSeq" id="WP_131914163.1">
    <property type="nucleotide sequence ID" value="NZ_OU594967.1"/>
</dbReference>
<dbReference type="Proteomes" id="UP000295565">
    <property type="component" value="Unassembled WGS sequence"/>
</dbReference>
<name>A0A4R1J7H9_9GAMM</name>
<keyword evidence="3" id="KW-1185">Reference proteome</keyword>
<gene>
    <name evidence="2" type="ORF">EV690_3417</name>
</gene>
<organism evidence="2 3">
    <name type="scientific">Celerinatantimonas diazotrophica</name>
    <dbReference type="NCBI Taxonomy" id="412034"/>
    <lineage>
        <taxon>Bacteria</taxon>
        <taxon>Pseudomonadati</taxon>
        <taxon>Pseudomonadota</taxon>
        <taxon>Gammaproteobacteria</taxon>
        <taxon>Celerinatantimonadaceae</taxon>
        <taxon>Celerinatantimonas</taxon>
    </lineage>
</organism>
<dbReference type="OrthoDB" id="5899712at2"/>
<sequence length="256" mass="30039">MIFTLVLIAIGVLLFLVIGYNIALQYKQKQQADQRIAISRQKVIISESEDLLLNSARIPYSKEMMTVLHKRIMYALEQIKKIDPEVKGLHERLNASQNQLTQIQNRNYESPTHLRMPDNDTEALQMLKVIKRLRAVIRSEHSRGRIATPIFVAEDRRLELMTLKVNIENTIKRAAESQAVRQWGTARQLLNKAITIVSNLSDRDEYLEQRLAYMHQMNDEMSERLKKVQTQQKEEKAKDLKEQDELDMLFQPKKKW</sequence>
<accession>A0A4R1J7H9</accession>
<proteinExistence type="predicted"/>
<feature type="region of interest" description="Disordered" evidence="1">
    <location>
        <begin position="224"/>
        <end position="256"/>
    </location>
</feature>
<evidence type="ECO:0000256" key="1">
    <source>
        <dbReference type="SAM" id="MobiDB-lite"/>
    </source>
</evidence>
<evidence type="ECO:0008006" key="4">
    <source>
        <dbReference type="Google" id="ProtNLM"/>
    </source>
</evidence>
<evidence type="ECO:0000313" key="3">
    <source>
        <dbReference type="Proteomes" id="UP000295565"/>
    </source>
</evidence>
<dbReference type="AlphaFoldDB" id="A0A4R1J7H9"/>
<feature type="compositionally biased region" description="Basic and acidic residues" evidence="1">
    <location>
        <begin position="224"/>
        <end position="243"/>
    </location>
</feature>
<dbReference type="EMBL" id="SMGD01000018">
    <property type="protein sequence ID" value="TCK46471.1"/>
    <property type="molecule type" value="Genomic_DNA"/>
</dbReference>
<reference evidence="2 3" key="1">
    <citation type="submission" date="2019-03" db="EMBL/GenBank/DDBJ databases">
        <title>Genomic Encyclopedia of Type Strains, Phase IV (KMG-IV): sequencing the most valuable type-strain genomes for metagenomic binning, comparative biology and taxonomic classification.</title>
        <authorList>
            <person name="Goeker M."/>
        </authorList>
    </citation>
    <scope>NUCLEOTIDE SEQUENCE [LARGE SCALE GENOMIC DNA]</scope>
    <source>
        <strain evidence="2 3">DSM 18577</strain>
    </source>
</reference>
<evidence type="ECO:0000313" key="2">
    <source>
        <dbReference type="EMBL" id="TCK46471.1"/>
    </source>
</evidence>
<comment type="caution">
    <text evidence="2">The sequence shown here is derived from an EMBL/GenBank/DDBJ whole genome shotgun (WGS) entry which is preliminary data.</text>
</comment>
<protein>
    <recommendedName>
        <fullName evidence="4">DNA repair protein</fullName>
    </recommendedName>
</protein>